<dbReference type="AlphaFoldDB" id="A0A0A9D267"/>
<reference evidence="1" key="1">
    <citation type="submission" date="2014-09" db="EMBL/GenBank/DDBJ databases">
        <authorList>
            <person name="Magalhaes I.L.F."/>
            <person name="Oliveira U."/>
            <person name="Santos F.R."/>
            <person name="Vidigal T.H.D.A."/>
            <person name="Brescovit A.D."/>
            <person name="Santos A.J."/>
        </authorList>
    </citation>
    <scope>NUCLEOTIDE SEQUENCE</scope>
    <source>
        <tissue evidence="1">Shoot tissue taken approximately 20 cm above the soil surface</tissue>
    </source>
</reference>
<organism evidence="1">
    <name type="scientific">Arundo donax</name>
    <name type="common">Giant reed</name>
    <name type="synonym">Donax arundinaceus</name>
    <dbReference type="NCBI Taxonomy" id="35708"/>
    <lineage>
        <taxon>Eukaryota</taxon>
        <taxon>Viridiplantae</taxon>
        <taxon>Streptophyta</taxon>
        <taxon>Embryophyta</taxon>
        <taxon>Tracheophyta</taxon>
        <taxon>Spermatophyta</taxon>
        <taxon>Magnoliopsida</taxon>
        <taxon>Liliopsida</taxon>
        <taxon>Poales</taxon>
        <taxon>Poaceae</taxon>
        <taxon>PACMAD clade</taxon>
        <taxon>Arundinoideae</taxon>
        <taxon>Arundineae</taxon>
        <taxon>Arundo</taxon>
    </lineage>
</organism>
<name>A0A0A9D267_ARUDO</name>
<reference evidence="1" key="2">
    <citation type="journal article" date="2015" name="Data Brief">
        <title>Shoot transcriptome of the giant reed, Arundo donax.</title>
        <authorList>
            <person name="Barrero R.A."/>
            <person name="Guerrero F.D."/>
            <person name="Moolhuijzen P."/>
            <person name="Goolsby J.A."/>
            <person name="Tidwell J."/>
            <person name="Bellgard S.E."/>
            <person name="Bellgard M.I."/>
        </authorList>
    </citation>
    <scope>NUCLEOTIDE SEQUENCE</scope>
    <source>
        <tissue evidence="1">Shoot tissue taken approximately 20 cm above the soil surface</tissue>
    </source>
</reference>
<sequence length="180" mass="19889">MADSCNPFSTVTNASLNPNTTFRFACTVSVFAPISRNLLLNPNNSPIFPSFSSELPFSTSSPFFNISSNCLPLSRNLSNTPALTLFIITRSDGFSNTAKNGANSASIACKLTGSIGKSSSRNASATWCPRPREEPVMMLSASGSRALSDRMDVIWEVMSWVKELALRRRNAWWRNRQLRR</sequence>
<proteinExistence type="predicted"/>
<dbReference type="EMBL" id="GBRH01217112">
    <property type="protein sequence ID" value="JAD80783.1"/>
    <property type="molecule type" value="Transcribed_RNA"/>
</dbReference>
<accession>A0A0A9D267</accession>
<evidence type="ECO:0000313" key="1">
    <source>
        <dbReference type="EMBL" id="JAD80783.1"/>
    </source>
</evidence>
<protein>
    <submittedName>
        <fullName evidence="1">Uncharacterized protein</fullName>
    </submittedName>
</protein>